<dbReference type="InterPro" id="IPR029044">
    <property type="entry name" value="Nucleotide-diphossugar_trans"/>
</dbReference>
<evidence type="ECO:0000313" key="2">
    <source>
        <dbReference type="EMBL" id="PHU41020.1"/>
    </source>
</evidence>
<dbReference type="EMBL" id="PDYH01000010">
    <property type="protein sequence ID" value="PHU41020.1"/>
    <property type="molecule type" value="Genomic_DNA"/>
</dbReference>
<dbReference type="SUPFAM" id="SSF53448">
    <property type="entry name" value="Nucleotide-diphospho-sugar transferases"/>
    <property type="match status" value="1"/>
</dbReference>
<reference evidence="2" key="1">
    <citation type="submission" date="2017-10" db="EMBL/GenBank/DDBJ databases">
        <title>Resolving the taxonomy of Roseburia spp., Eubacterium rectale and Agathobacter spp. through phylogenomic analysis.</title>
        <authorList>
            <person name="Sheridan P.O."/>
            <person name="Walker A.W."/>
            <person name="Duncan S.H."/>
            <person name="Scott K.P."/>
            <person name="Toole P.W.O."/>
            <person name="Luis P."/>
            <person name="Flint H.J."/>
        </authorList>
    </citation>
    <scope>NUCLEOTIDE SEQUENCE [LARGE SCALE GENOMIC DNA]</scope>
    <source>
        <strain evidence="2">JK10</strain>
    </source>
</reference>
<name>A0A2G3ECS7_9FIRM</name>
<dbReference type="AlphaFoldDB" id="A0A2G3ECS7"/>
<feature type="domain" description="Glycosyltransferase 2-like" evidence="1">
    <location>
        <begin position="25"/>
        <end position="158"/>
    </location>
</feature>
<dbReference type="Proteomes" id="UP000224317">
    <property type="component" value="Unassembled WGS sequence"/>
</dbReference>
<dbReference type="Gene3D" id="3.90.550.10">
    <property type="entry name" value="Spore Coat Polysaccharide Biosynthesis Protein SpsA, Chain A"/>
    <property type="match status" value="1"/>
</dbReference>
<gene>
    <name evidence="2" type="ORF">CSX00_03485</name>
</gene>
<keyword evidence="2" id="KW-0808">Transferase</keyword>
<protein>
    <submittedName>
        <fullName evidence="2">Glycosyl transferase family 2</fullName>
    </submittedName>
</protein>
<evidence type="ECO:0000313" key="3">
    <source>
        <dbReference type="Proteomes" id="UP000224317"/>
    </source>
</evidence>
<comment type="caution">
    <text evidence="2">The sequence shown here is derived from an EMBL/GenBank/DDBJ whole genome shotgun (WGS) entry which is preliminary data.</text>
</comment>
<organism evidence="2 3">
    <name type="scientific">Pseudobutyrivibrio ruminis</name>
    <dbReference type="NCBI Taxonomy" id="46206"/>
    <lineage>
        <taxon>Bacteria</taxon>
        <taxon>Bacillati</taxon>
        <taxon>Bacillota</taxon>
        <taxon>Clostridia</taxon>
        <taxon>Lachnospirales</taxon>
        <taxon>Lachnospiraceae</taxon>
        <taxon>Pseudobutyrivibrio</taxon>
    </lineage>
</organism>
<dbReference type="PANTHER" id="PTHR43685">
    <property type="entry name" value="GLYCOSYLTRANSFERASE"/>
    <property type="match status" value="1"/>
</dbReference>
<dbReference type="CDD" id="cd00761">
    <property type="entry name" value="Glyco_tranf_GTA_type"/>
    <property type="match status" value="1"/>
</dbReference>
<accession>A0A2G3ECS7</accession>
<proteinExistence type="predicted"/>
<keyword evidence="3" id="KW-1185">Reference proteome</keyword>
<dbReference type="Pfam" id="PF00535">
    <property type="entry name" value="Glycos_transf_2"/>
    <property type="match status" value="1"/>
</dbReference>
<sequence>MYKDYKNGTATFVIPHWRTENDLSRKHLDETIQGIMNQTDDNWNIVLVDDDSPCKEAKEYLETIKALNPEKIHVIYCEENKGPGHARNCGIEFAYKNGSPIVLFNDADDISNPKRLENVRKKFIENDDVNVVYSTFKVIDENSNLVEESKLSPAIYETLEGHTRDIVEGENAWIAIATDKNYTNLTSATAVRTDLAYMEPFPLVKASEDANTWLRYAAHKGQFIYDATIPSLYRIPQNTECSTRARLNNFYEVKANVDSDGFFKAMEIALENKNIDYSQCNSLKVKFYVKLAESLLNGKQKELAKEQINKAMLISRDETSELLGQKEELKILC</sequence>
<evidence type="ECO:0000259" key="1">
    <source>
        <dbReference type="Pfam" id="PF00535"/>
    </source>
</evidence>
<dbReference type="InterPro" id="IPR001173">
    <property type="entry name" value="Glyco_trans_2-like"/>
</dbReference>
<dbReference type="GO" id="GO:0016740">
    <property type="term" value="F:transferase activity"/>
    <property type="evidence" value="ECO:0007669"/>
    <property type="project" value="UniProtKB-KW"/>
</dbReference>
<dbReference type="InterPro" id="IPR050834">
    <property type="entry name" value="Glycosyltransf_2"/>
</dbReference>
<dbReference type="PANTHER" id="PTHR43685:SF2">
    <property type="entry name" value="GLYCOSYLTRANSFERASE 2-LIKE DOMAIN-CONTAINING PROTEIN"/>
    <property type="match status" value="1"/>
</dbReference>
<dbReference type="RefSeq" id="WP_099412825.1">
    <property type="nucleotide sequence ID" value="NZ_PDYH01000010.1"/>
</dbReference>